<dbReference type="InterPro" id="IPR029058">
    <property type="entry name" value="AB_hydrolase_fold"/>
</dbReference>
<sequence length="372" mass="41638">MSDLQKVFLKRIKKQEAALGLSSLSEEPTDETAVSSGSGFSAKSPDQPLRVAGNDDENGDDDKKIIRNYESFRDTFETEILPAPGARIKTYYKQAKNPGPLLVCHHGAGSSSMTFGEFSRFFFPDESISIILFDMRGHGDSQAEQEYTLNVLVEDVKVVLDKLVTKYAPKSIFLLGHSLGGAVFAKYATENPHALVKGLILLDIIEETAISSLNAMPQFIDRIPPRFASLDQAIQWHIKTLLNNRASAEISVPHLLNLDTLTWKTDLRHTQPYWTTWFKNLSDNFIAFKGAKLLILSTHESLDTSLMIGQMQGKYQLVVFNNSEKTGHFVHEDLPMQVAKCVIDFIRKTTAPEKFMKDELGITPKWGGKVNK</sequence>
<name>A0ABP0ZV39_9ASCO</name>
<feature type="compositionally biased region" description="Polar residues" evidence="7">
    <location>
        <begin position="22"/>
        <end position="41"/>
    </location>
</feature>
<dbReference type="PANTHER" id="PTHR14189">
    <property type="entry name" value="PROTEIN PHOSPHATASE METHYLESTERASE-1 RELATED"/>
    <property type="match status" value="1"/>
</dbReference>
<dbReference type="Gene3D" id="3.40.50.1820">
    <property type="entry name" value="alpha/beta hydrolase"/>
    <property type="match status" value="1"/>
</dbReference>
<dbReference type="SUPFAM" id="SSF53474">
    <property type="entry name" value="alpha/beta-Hydrolases"/>
    <property type="match status" value="1"/>
</dbReference>
<dbReference type="Proteomes" id="UP001497383">
    <property type="component" value="Chromosome 5"/>
</dbReference>
<protein>
    <recommendedName>
        <fullName evidence="2 6">Protein phosphatase methylesterase 1</fullName>
        <shortName evidence="6">PME-1</shortName>
        <ecNumber evidence="6">3.1.1.-</ecNumber>
    </recommendedName>
</protein>
<comment type="catalytic activity">
    <reaction evidence="5">
        <text>[phosphatase 2A protein]-C-terminal L-leucine methyl ester + H2O = [phosphatase 2A protein]-C-terminal L-leucine + methanol + H(+)</text>
        <dbReference type="Rhea" id="RHEA:48548"/>
        <dbReference type="Rhea" id="RHEA-COMP:12134"/>
        <dbReference type="Rhea" id="RHEA-COMP:12135"/>
        <dbReference type="ChEBI" id="CHEBI:15377"/>
        <dbReference type="ChEBI" id="CHEBI:15378"/>
        <dbReference type="ChEBI" id="CHEBI:17790"/>
        <dbReference type="ChEBI" id="CHEBI:90516"/>
        <dbReference type="ChEBI" id="CHEBI:90517"/>
        <dbReference type="EC" id="3.1.1.89"/>
    </reaction>
</comment>
<evidence type="ECO:0000256" key="6">
    <source>
        <dbReference type="PIRNR" id="PIRNR022950"/>
    </source>
</evidence>
<keyword evidence="4 6" id="KW-0378">Hydrolase</keyword>
<evidence type="ECO:0000313" key="10">
    <source>
        <dbReference type="Proteomes" id="UP001497383"/>
    </source>
</evidence>
<evidence type="ECO:0000259" key="8">
    <source>
        <dbReference type="Pfam" id="PF12697"/>
    </source>
</evidence>
<feature type="region of interest" description="Disordered" evidence="7">
    <location>
        <begin position="19"/>
        <end position="63"/>
    </location>
</feature>
<dbReference type="PIRSF" id="PIRSF022950">
    <property type="entry name" value="PPase_methylesterase_euk"/>
    <property type="match status" value="1"/>
</dbReference>
<dbReference type="InterPro" id="IPR000073">
    <property type="entry name" value="AB_hydrolase_1"/>
</dbReference>
<dbReference type="EC" id="3.1.1.-" evidence="6"/>
<reference evidence="9 10" key="1">
    <citation type="submission" date="2024-03" db="EMBL/GenBank/DDBJ databases">
        <authorList>
            <person name="Brejova B."/>
        </authorList>
    </citation>
    <scope>NUCLEOTIDE SEQUENCE [LARGE SCALE GENOMIC DNA]</scope>
    <source>
        <strain evidence="9 10">CBS 14171</strain>
    </source>
</reference>
<comment type="function">
    <text evidence="6">Demethylates proteins that have been reversibly carboxymethylated.</text>
</comment>
<evidence type="ECO:0000256" key="5">
    <source>
        <dbReference type="ARBA" id="ARBA00049203"/>
    </source>
</evidence>
<dbReference type="RefSeq" id="XP_066831394.1">
    <property type="nucleotide sequence ID" value="XM_066974679.1"/>
</dbReference>
<dbReference type="Pfam" id="PF12697">
    <property type="entry name" value="Abhydrolase_6"/>
    <property type="match status" value="1"/>
</dbReference>
<dbReference type="GeneID" id="92209652"/>
<evidence type="ECO:0000256" key="7">
    <source>
        <dbReference type="SAM" id="MobiDB-lite"/>
    </source>
</evidence>
<keyword evidence="10" id="KW-1185">Reference proteome</keyword>
<evidence type="ECO:0000313" key="9">
    <source>
        <dbReference type="EMBL" id="CAK9440356.1"/>
    </source>
</evidence>
<keyword evidence="3 6" id="KW-0719">Serine esterase</keyword>
<organism evidence="9 10">
    <name type="scientific">Lodderomyces beijingensis</name>
    <dbReference type="NCBI Taxonomy" id="1775926"/>
    <lineage>
        <taxon>Eukaryota</taxon>
        <taxon>Fungi</taxon>
        <taxon>Dikarya</taxon>
        <taxon>Ascomycota</taxon>
        <taxon>Saccharomycotina</taxon>
        <taxon>Pichiomycetes</taxon>
        <taxon>Debaryomycetaceae</taxon>
        <taxon>Candida/Lodderomyces clade</taxon>
        <taxon>Lodderomyces</taxon>
    </lineage>
</organism>
<accession>A0ABP0ZV39</accession>
<evidence type="ECO:0000256" key="3">
    <source>
        <dbReference type="ARBA" id="ARBA00022487"/>
    </source>
</evidence>
<evidence type="ECO:0000256" key="4">
    <source>
        <dbReference type="ARBA" id="ARBA00022801"/>
    </source>
</evidence>
<proteinExistence type="inferred from homology"/>
<comment type="similarity">
    <text evidence="1 6">Belongs to the AB hydrolase superfamily.</text>
</comment>
<dbReference type="InterPro" id="IPR016812">
    <property type="entry name" value="PPase_methylesterase_euk"/>
</dbReference>
<dbReference type="EMBL" id="OZ022409">
    <property type="protein sequence ID" value="CAK9440356.1"/>
    <property type="molecule type" value="Genomic_DNA"/>
</dbReference>
<evidence type="ECO:0000256" key="1">
    <source>
        <dbReference type="ARBA" id="ARBA00008645"/>
    </source>
</evidence>
<gene>
    <name evidence="9" type="ORF">LODBEIA_P44560</name>
</gene>
<dbReference type="PANTHER" id="PTHR14189:SF0">
    <property type="entry name" value="PROTEIN PHOSPHATASE METHYLESTERASE 1"/>
    <property type="match status" value="1"/>
</dbReference>
<evidence type="ECO:0000256" key="2">
    <source>
        <dbReference type="ARBA" id="ARBA00020672"/>
    </source>
</evidence>
<feature type="domain" description="AB hydrolase-1" evidence="8">
    <location>
        <begin position="102"/>
        <end position="339"/>
    </location>
</feature>